<evidence type="ECO:0000313" key="5">
    <source>
        <dbReference type="EMBL" id="GGM24803.1"/>
    </source>
</evidence>
<gene>
    <name evidence="5" type="ORF">GCM10011608_07020</name>
</gene>
<feature type="chain" id="PRO_5038911261" description="Carbohydrate ABC transporter substrate-binding protein (CUT1 family)" evidence="4">
    <location>
        <begin position="24"/>
        <end position="416"/>
    </location>
</feature>
<organism evidence="5 6">
    <name type="scientific">Micromonospora sonchi</name>
    <dbReference type="NCBI Taxonomy" id="1763543"/>
    <lineage>
        <taxon>Bacteria</taxon>
        <taxon>Bacillati</taxon>
        <taxon>Actinomycetota</taxon>
        <taxon>Actinomycetes</taxon>
        <taxon>Micromonosporales</taxon>
        <taxon>Micromonosporaceae</taxon>
        <taxon>Micromonospora</taxon>
    </lineage>
</organism>
<accession>A0A917WS34</accession>
<sequence>MTPRALTRVAVAGLTTAALFGTAACGSGFDDSTGETAQSTGPANLQIMIGSSGDAETKAVQDAAAAWATASGNQATVLPAQDLTQQLGQGLAGGSPPDVFYVDAARFADYASVGALEPYGDKISNVDDFHESLRTTFTYDGKLYCAPKDFSTLALQINTDLWSKAGLTDADVPTTWDQLTATSRKIKAKGMVPLALGDTRDRIGAFLVQNGGWLLSQDGRTPTGDTAENVAALTYVKELVTEGLARFPKQLDAGWSGEAFGKGSAVMTIEGNWIKGALQNDFPKIKYQVVELPAGPAGKGTLSFTQCWGIAAKSQYKEQAIKFVEAMTSGEQQMAFAKAFGVMPSRQSVRDQYTSAFPADKPFIDGAEYAQGPVNAPKMDSVLQDLEAGLQGLANGDPKSILASYDKNARAVLGGS</sequence>
<reference evidence="5" key="1">
    <citation type="journal article" date="2014" name="Int. J. Syst. Evol. Microbiol.">
        <title>Complete genome sequence of Corynebacterium casei LMG S-19264T (=DSM 44701T), isolated from a smear-ripened cheese.</title>
        <authorList>
            <consortium name="US DOE Joint Genome Institute (JGI-PGF)"/>
            <person name="Walter F."/>
            <person name="Albersmeier A."/>
            <person name="Kalinowski J."/>
            <person name="Ruckert C."/>
        </authorList>
    </citation>
    <scope>NUCLEOTIDE SEQUENCE</scope>
    <source>
        <strain evidence="5">CGMCC 4.7312</strain>
    </source>
</reference>
<protein>
    <recommendedName>
        <fullName evidence="7">Carbohydrate ABC transporter substrate-binding protein (CUT1 family)</fullName>
    </recommendedName>
</protein>
<dbReference type="Proteomes" id="UP000608890">
    <property type="component" value="Unassembled WGS sequence"/>
</dbReference>
<dbReference type="SUPFAM" id="SSF53850">
    <property type="entry name" value="Periplasmic binding protein-like II"/>
    <property type="match status" value="1"/>
</dbReference>
<keyword evidence="2" id="KW-0813">Transport</keyword>
<keyword evidence="6" id="KW-1185">Reference proteome</keyword>
<reference evidence="5" key="2">
    <citation type="submission" date="2020-09" db="EMBL/GenBank/DDBJ databases">
        <authorList>
            <person name="Sun Q."/>
            <person name="Zhou Y."/>
        </authorList>
    </citation>
    <scope>NUCLEOTIDE SEQUENCE</scope>
    <source>
        <strain evidence="5">CGMCC 4.7312</strain>
    </source>
</reference>
<name>A0A917WS34_9ACTN</name>
<dbReference type="GO" id="GO:1901982">
    <property type="term" value="F:maltose binding"/>
    <property type="evidence" value="ECO:0007669"/>
    <property type="project" value="TreeGrafter"/>
</dbReference>
<comment type="caution">
    <text evidence="5">The sequence shown here is derived from an EMBL/GenBank/DDBJ whole genome shotgun (WGS) entry which is preliminary data.</text>
</comment>
<proteinExistence type="inferred from homology"/>
<comment type="similarity">
    <text evidence="1">Belongs to the bacterial solute-binding protein 1 family.</text>
</comment>
<evidence type="ECO:0000256" key="2">
    <source>
        <dbReference type="ARBA" id="ARBA00022448"/>
    </source>
</evidence>
<dbReference type="PANTHER" id="PTHR30061:SF50">
    <property type="entry name" value="MALTOSE_MALTODEXTRIN-BINDING PERIPLASMIC PROTEIN"/>
    <property type="match status" value="1"/>
</dbReference>
<dbReference type="EMBL" id="BMNB01000002">
    <property type="protein sequence ID" value="GGM24803.1"/>
    <property type="molecule type" value="Genomic_DNA"/>
</dbReference>
<evidence type="ECO:0000256" key="4">
    <source>
        <dbReference type="SAM" id="SignalP"/>
    </source>
</evidence>
<dbReference type="GO" id="GO:0042956">
    <property type="term" value="P:maltodextrin transmembrane transport"/>
    <property type="evidence" value="ECO:0007669"/>
    <property type="project" value="TreeGrafter"/>
</dbReference>
<dbReference type="InterPro" id="IPR006059">
    <property type="entry name" value="SBP"/>
</dbReference>
<dbReference type="GO" id="GO:0055052">
    <property type="term" value="C:ATP-binding cassette (ABC) transporter complex, substrate-binding subunit-containing"/>
    <property type="evidence" value="ECO:0007669"/>
    <property type="project" value="TreeGrafter"/>
</dbReference>
<dbReference type="PANTHER" id="PTHR30061">
    <property type="entry name" value="MALTOSE-BINDING PERIPLASMIC PROTEIN"/>
    <property type="match status" value="1"/>
</dbReference>
<evidence type="ECO:0000256" key="1">
    <source>
        <dbReference type="ARBA" id="ARBA00008520"/>
    </source>
</evidence>
<keyword evidence="3 4" id="KW-0732">Signal</keyword>
<evidence type="ECO:0008006" key="7">
    <source>
        <dbReference type="Google" id="ProtNLM"/>
    </source>
</evidence>
<feature type="signal peptide" evidence="4">
    <location>
        <begin position="1"/>
        <end position="23"/>
    </location>
</feature>
<dbReference type="Pfam" id="PF13416">
    <property type="entry name" value="SBP_bac_8"/>
    <property type="match status" value="1"/>
</dbReference>
<evidence type="ECO:0000313" key="6">
    <source>
        <dbReference type="Proteomes" id="UP000608890"/>
    </source>
</evidence>
<evidence type="ECO:0000256" key="3">
    <source>
        <dbReference type="ARBA" id="ARBA00022729"/>
    </source>
</evidence>
<dbReference type="GO" id="GO:0015768">
    <property type="term" value="P:maltose transport"/>
    <property type="evidence" value="ECO:0007669"/>
    <property type="project" value="TreeGrafter"/>
</dbReference>
<dbReference type="PROSITE" id="PS51257">
    <property type="entry name" value="PROKAR_LIPOPROTEIN"/>
    <property type="match status" value="1"/>
</dbReference>
<dbReference type="RefSeq" id="WP_189040750.1">
    <property type="nucleotide sequence ID" value="NZ_BMNB01000002.1"/>
</dbReference>
<dbReference type="Gene3D" id="3.40.190.10">
    <property type="entry name" value="Periplasmic binding protein-like II"/>
    <property type="match status" value="1"/>
</dbReference>
<dbReference type="AlphaFoldDB" id="A0A917WS34"/>